<reference evidence="3 4" key="1">
    <citation type="journal article" date="2011" name="Proc. Natl. Acad. Sci. U.S.A.">
        <title>Evolutionary erosion of yeast sex chromosomes by mating-type switching accidents.</title>
        <authorList>
            <person name="Gordon J.L."/>
            <person name="Armisen D."/>
            <person name="Proux-Wera E."/>
            <person name="Oheigeartaigh S.S."/>
            <person name="Byrne K.P."/>
            <person name="Wolfe K.H."/>
        </authorList>
    </citation>
    <scope>NUCLEOTIDE SEQUENCE [LARGE SCALE GENOMIC DNA]</scope>
    <source>
        <strain evidence="4">ATCC 10597 / BCRC 20456 / CBS 421 / NBRC 0211 / NRRL Y-12639</strain>
    </source>
</reference>
<accession>G0W6V1</accession>
<dbReference type="SMART" id="SM00355">
    <property type="entry name" value="ZnF_C2H2"/>
    <property type="match status" value="3"/>
</dbReference>
<dbReference type="OrthoDB" id="19329at2759"/>
<dbReference type="SUPFAM" id="SSF57667">
    <property type="entry name" value="beta-beta-alpha zinc fingers"/>
    <property type="match status" value="1"/>
</dbReference>
<dbReference type="GO" id="GO:0030687">
    <property type="term" value="C:preribosome, large subunit precursor"/>
    <property type="evidence" value="ECO:0007669"/>
    <property type="project" value="EnsemblFungi"/>
</dbReference>
<dbReference type="GO" id="GO:0007117">
    <property type="term" value="P:budding cell bud growth"/>
    <property type="evidence" value="ECO:0007669"/>
    <property type="project" value="EnsemblFungi"/>
</dbReference>
<organism evidence="3 4">
    <name type="scientific">Naumovozyma dairenensis (strain ATCC 10597 / BCRC 20456 / CBS 421 / NBRC 0211 / NRRL Y-12639)</name>
    <name type="common">Saccharomyces dairenensis</name>
    <dbReference type="NCBI Taxonomy" id="1071378"/>
    <lineage>
        <taxon>Eukaryota</taxon>
        <taxon>Fungi</taxon>
        <taxon>Dikarya</taxon>
        <taxon>Ascomycota</taxon>
        <taxon>Saccharomycotina</taxon>
        <taxon>Saccharomycetes</taxon>
        <taxon>Saccharomycetales</taxon>
        <taxon>Saccharomycetaceae</taxon>
        <taxon>Naumovozyma</taxon>
    </lineage>
</organism>
<feature type="compositionally biased region" description="Low complexity" evidence="1">
    <location>
        <begin position="127"/>
        <end position="144"/>
    </location>
</feature>
<dbReference type="AlphaFoldDB" id="G0W6V1"/>
<dbReference type="GO" id="GO:0000278">
    <property type="term" value="P:mitotic cell cycle"/>
    <property type="evidence" value="ECO:0007669"/>
    <property type="project" value="EnsemblFungi"/>
</dbReference>
<feature type="compositionally biased region" description="Basic and acidic residues" evidence="1">
    <location>
        <begin position="145"/>
        <end position="154"/>
    </location>
</feature>
<feature type="region of interest" description="Disordered" evidence="1">
    <location>
        <begin position="301"/>
        <end position="340"/>
    </location>
</feature>
<gene>
    <name evidence="3" type="primary">NDAI0B04780</name>
    <name evidence="3" type="ordered locus">NDAI_0B04780</name>
</gene>
<feature type="compositionally biased region" description="Basic and acidic residues" evidence="1">
    <location>
        <begin position="65"/>
        <end position="78"/>
    </location>
</feature>
<dbReference type="GO" id="GO:0006913">
    <property type="term" value="P:nucleocytoplasmic transport"/>
    <property type="evidence" value="ECO:0007669"/>
    <property type="project" value="EnsemblFungi"/>
</dbReference>
<dbReference type="EMBL" id="HE580268">
    <property type="protein sequence ID" value="CCD23512.1"/>
    <property type="molecule type" value="Genomic_DNA"/>
</dbReference>
<dbReference type="RefSeq" id="XP_003668755.1">
    <property type="nucleotide sequence ID" value="XM_003668707.1"/>
</dbReference>
<dbReference type="InterPro" id="IPR041661">
    <property type="entry name" value="ZN622/Rei1/Reh1_Znf-C2H2"/>
</dbReference>
<dbReference type="GO" id="GO:0042273">
    <property type="term" value="P:ribosomal large subunit biogenesis"/>
    <property type="evidence" value="ECO:0007669"/>
    <property type="project" value="EnsemblFungi"/>
</dbReference>
<dbReference type="GeneID" id="11498136"/>
<dbReference type="InterPro" id="IPR013087">
    <property type="entry name" value="Znf_C2H2_type"/>
</dbReference>
<proteinExistence type="predicted"/>
<feature type="domain" description="C2H2-type" evidence="2">
    <location>
        <begin position="7"/>
        <end position="29"/>
    </location>
</feature>
<dbReference type="GO" id="GO:0005737">
    <property type="term" value="C:cytoplasm"/>
    <property type="evidence" value="ECO:0007669"/>
    <property type="project" value="EnsemblFungi"/>
</dbReference>
<dbReference type="PANTHER" id="PTHR13182">
    <property type="entry name" value="ZINC FINGER PROTEIN 622"/>
    <property type="match status" value="1"/>
</dbReference>
<dbReference type="PROSITE" id="PS00028">
    <property type="entry name" value="ZINC_FINGER_C2H2_1"/>
    <property type="match status" value="1"/>
</dbReference>
<dbReference type="Pfam" id="PF12756">
    <property type="entry name" value="zf-C2H2_2"/>
    <property type="match status" value="1"/>
</dbReference>
<evidence type="ECO:0000256" key="1">
    <source>
        <dbReference type="SAM" id="MobiDB-lite"/>
    </source>
</evidence>
<dbReference type="KEGG" id="ndi:NDAI_0B04780"/>
<evidence type="ECO:0000259" key="2">
    <source>
        <dbReference type="PROSITE" id="PS00028"/>
    </source>
</evidence>
<dbReference type="eggNOG" id="KOG2785">
    <property type="taxonomic scope" value="Eukaryota"/>
</dbReference>
<dbReference type="OMA" id="WTQTQQQ"/>
<name>G0W6V1_NAUDC</name>
<protein>
    <recommendedName>
        <fullName evidence="2">C2H2-type domain-containing protein</fullName>
    </recommendedName>
</protein>
<dbReference type="HOGENOM" id="CLU_018787_1_2_1"/>
<feature type="compositionally biased region" description="Acidic residues" evidence="1">
    <location>
        <begin position="304"/>
        <end position="340"/>
    </location>
</feature>
<evidence type="ECO:0000313" key="4">
    <source>
        <dbReference type="Proteomes" id="UP000000689"/>
    </source>
</evidence>
<keyword evidence="4" id="KW-1185">Reference proteome</keyword>
<feature type="region of interest" description="Disordered" evidence="1">
    <location>
        <begin position="127"/>
        <end position="159"/>
    </location>
</feature>
<dbReference type="PANTHER" id="PTHR13182:SF21">
    <property type="entry name" value="CYTOPLASMIC 60S SUBUNIT BIOGENESIS FACTOR REI1"/>
    <property type="match status" value="1"/>
</dbReference>
<dbReference type="InterPro" id="IPR036236">
    <property type="entry name" value="Znf_C2H2_sf"/>
</dbReference>
<dbReference type="InterPro" id="IPR040025">
    <property type="entry name" value="Znf622/Rei1/Reh1"/>
</dbReference>
<feature type="region of interest" description="Disordered" evidence="1">
    <location>
        <begin position="58"/>
        <end position="78"/>
    </location>
</feature>
<evidence type="ECO:0000313" key="3">
    <source>
        <dbReference type="EMBL" id="CCD23512.1"/>
    </source>
</evidence>
<sequence length="440" mass="51788">MSGIYTCNSCVMEFASSIEQRQHMKSDWHRYNLKRRVAQLPPITESTFNTKVNAANTAATAETTKNNEDSKKQLTKKEIRRREKEALLQRKKELLELARENMLKNMQQQQQQEQPITPQQQEEIPLVSEKQEQEQNQEQNQEQKSQVEAEQKQDNEEDLTEEQLAERLMNQKLANKVDIPLEQCLFCTKRIFTDFETNLDHMFKSHGFYIPEQKYLEDKEGLVKYLSEKIGLGNVCIVCNYQGKSIEAVRAHMLAKRHCKIPYENENEKLEISEFYNFTSTYDQFEKPARKKKTVIQINSGDNLEGEGEDEWEDVDSAEDDANGNGEIEEELYEDDEDEPPKEYLYHDNVELHLPTGIKVGHRSLQRYYKQDLKPEKELTEGQGTLMAAETRSFVNTLDAKEIQVRQRTWQTEIKDKKTHDKRRAKFVNNQPYYRDQLLQ</sequence>
<dbReference type="STRING" id="1071378.G0W6V1"/>
<dbReference type="Proteomes" id="UP000000689">
    <property type="component" value="Chromosome 2"/>
</dbReference>